<dbReference type="InterPro" id="IPR002201">
    <property type="entry name" value="Glyco_trans_9"/>
</dbReference>
<dbReference type="InterPro" id="IPR051199">
    <property type="entry name" value="LPS_LOS_Heptosyltrfase"/>
</dbReference>
<dbReference type="SUPFAM" id="SSF53756">
    <property type="entry name" value="UDP-Glycosyltransferase/glycogen phosphorylase"/>
    <property type="match status" value="1"/>
</dbReference>
<accession>A0ABQ1BQI5</accession>
<comment type="caution">
    <text evidence="3">The sequence shown here is derived from an EMBL/GenBank/DDBJ whole genome shotgun (WGS) entry which is preliminary data.</text>
</comment>
<dbReference type="Proteomes" id="UP000465306">
    <property type="component" value="Unassembled WGS sequence"/>
</dbReference>
<proteinExistence type="predicted"/>
<protein>
    <submittedName>
        <fullName evidence="3">Glycosyl transferase</fullName>
    </submittedName>
</protein>
<evidence type="ECO:0000313" key="4">
    <source>
        <dbReference type="Proteomes" id="UP000465306"/>
    </source>
</evidence>
<keyword evidence="4" id="KW-1185">Reference proteome</keyword>
<sequence>MTAARTAVVARLDSAGDVLITGPAVRAVAACHDRVVMLVGPRGRDAAELLPGVDEILEWQAPWVDFDSPELTASHAEALIKQLRDIGPARMYILTSFHQSPLPLALLARMASVPWIGAICVDYPGTLLDLRHQVPSGIPEPERALSLVATAGCALPDGDDGALRIRDVGPLPQHLAAQLGTDPFVVFHPGAAVPARQPGQQRSAAMVAALAGAGYRVVVTGGPDEAGLTAAVAGDVALDLGGRTSFAELAAVFAVARVVVVPNTGPAHLAAAVGTPVVSLFAPVVPAAQWSPYTRRVTVLGDQQAACRATRARVCPVPGHPCLDGISDAELLAAVRFRGGEP</sequence>
<keyword evidence="1" id="KW-0328">Glycosyltransferase</keyword>
<gene>
    <name evidence="3" type="ORF">MKUB_34600</name>
</gene>
<dbReference type="Gene3D" id="3.40.50.2000">
    <property type="entry name" value="Glycogen Phosphorylase B"/>
    <property type="match status" value="2"/>
</dbReference>
<dbReference type="GO" id="GO:0016740">
    <property type="term" value="F:transferase activity"/>
    <property type="evidence" value="ECO:0007669"/>
    <property type="project" value="UniProtKB-KW"/>
</dbReference>
<evidence type="ECO:0000256" key="2">
    <source>
        <dbReference type="ARBA" id="ARBA00022679"/>
    </source>
</evidence>
<name>A0ABQ1BQI5_9MYCO</name>
<evidence type="ECO:0000256" key="1">
    <source>
        <dbReference type="ARBA" id="ARBA00022676"/>
    </source>
</evidence>
<evidence type="ECO:0000313" key="3">
    <source>
        <dbReference type="EMBL" id="GFG65970.1"/>
    </source>
</evidence>
<dbReference type="EMBL" id="BLKU01000005">
    <property type="protein sequence ID" value="GFG65970.1"/>
    <property type="molecule type" value="Genomic_DNA"/>
</dbReference>
<keyword evidence="2 3" id="KW-0808">Transferase</keyword>
<dbReference type="Pfam" id="PF01075">
    <property type="entry name" value="Glyco_transf_9"/>
    <property type="match status" value="1"/>
</dbReference>
<organism evidence="3 4">
    <name type="scientific">Mycobacterium kubicae</name>
    <dbReference type="NCBI Taxonomy" id="120959"/>
    <lineage>
        <taxon>Bacteria</taxon>
        <taxon>Bacillati</taxon>
        <taxon>Actinomycetota</taxon>
        <taxon>Actinomycetes</taxon>
        <taxon>Mycobacteriales</taxon>
        <taxon>Mycobacteriaceae</taxon>
        <taxon>Mycobacterium</taxon>
        <taxon>Mycobacterium simiae complex</taxon>
    </lineage>
</organism>
<dbReference type="CDD" id="cd03789">
    <property type="entry name" value="GT9_LPS_heptosyltransferase"/>
    <property type="match status" value="1"/>
</dbReference>
<dbReference type="PANTHER" id="PTHR30160:SF1">
    <property type="entry name" value="LIPOPOLYSACCHARIDE 1,2-N-ACETYLGLUCOSAMINETRANSFERASE-RELATED"/>
    <property type="match status" value="1"/>
</dbReference>
<reference evidence="3 4" key="1">
    <citation type="journal article" date="2019" name="Emerg. Microbes Infect.">
        <title>Comprehensive subspecies identification of 175 nontuberculous mycobacteria species based on 7547 genomic profiles.</title>
        <authorList>
            <person name="Matsumoto Y."/>
            <person name="Kinjo T."/>
            <person name="Motooka D."/>
            <person name="Nabeya D."/>
            <person name="Jung N."/>
            <person name="Uechi K."/>
            <person name="Horii T."/>
            <person name="Iida T."/>
            <person name="Fujita J."/>
            <person name="Nakamura S."/>
        </authorList>
    </citation>
    <scope>NUCLEOTIDE SEQUENCE [LARGE SCALE GENOMIC DNA]</scope>
    <source>
        <strain evidence="3 4">JCM 13573</strain>
    </source>
</reference>
<dbReference type="PANTHER" id="PTHR30160">
    <property type="entry name" value="TETRAACYLDISACCHARIDE 4'-KINASE-RELATED"/>
    <property type="match status" value="1"/>
</dbReference>